<dbReference type="SUPFAM" id="SSF51735">
    <property type="entry name" value="NAD(P)-binding Rossmann-fold domains"/>
    <property type="match status" value="1"/>
</dbReference>
<dbReference type="GO" id="GO:0004316">
    <property type="term" value="F:3-oxoacyl-[acyl-carrier-protein] reductase (NADPH) activity"/>
    <property type="evidence" value="ECO:0007669"/>
    <property type="project" value="UniProtKB-EC"/>
</dbReference>
<dbReference type="Pfam" id="PF13561">
    <property type="entry name" value="adh_short_C2"/>
    <property type="match status" value="1"/>
</dbReference>
<organism evidence="3 4">
    <name type="scientific">Anaerobiospirillum thomasii</name>
    <dbReference type="NCBI Taxonomy" id="179995"/>
    <lineage>
        <taxon>Bacteria</taxon>
        <taxon>Pseudomonadati</taxon>
        <taxon>Pseudomonadota</taxon>
        <taxon>Gammaproteobacteria</taxon>
        <taxon>Aeromonadales</taxon>
        <taxon>Succinivibrionaceae</taxon>
        <taxon>Anaerobiospirillum</taxon>
    </lineage>
</organism>
<dbReference type="Proteomes" id="UP000250086">
    <property type="component" value="Unassembled WGS sequence"/>
</dbReference>
<reference evidence="3 4" key="1">
    <citation type="submission" date="2018-06" db="EMBL/GenBank/DDBJ databases">
        <authorList>
            <consortium name="Pathogen Informatics"/>
            <person name="Doyle S."/>
        </authorList>
    </citation>
    <scope>NUCLEOTIDE SEQUENCE [LARGE SCALE GENOMIC DNA]</scope>
    <source>
        <strain evidence="3 4">NCTC13093</strain>
    </source>
</reference>
<dbReference type="InterPro" id="IPR002347">
    <property type="entry name" value="SDR_fam"/>
</dbReference>
<evidence type="ECO:0000256" key="1">
    <source>
        <dbReference type="ARBA" id="ARBA00006484"/>
    </source>
</evidence>
<accession>A0A2X0V8N7</accession>
<sequence>MDNYIVNLDFTGRVVAITGGAGFIGYQSAKAFASLNASVALIDITENTDAKAKELSDSYGIKAKGYTCNLSEDETIRTLGERIYNDFGSLNSLILNAAFVGTSSLTGWAVPFEKQSIDTFRQAVDLNLTSPVFLIQNALPYLLKSKNPNIVNLGSIYGFLGPDMHLYDGTSMGNPIAYAASKGGLIQVTRWLSTVLAPDIRVNCISPGGVYRNQDKNFYERYVKKVPLGRMASEDDIANAIVFLASDLSLYITGQHLAVDGGMSAW</sequence>
<comment type="similarity">
    <text evidence="1">Belongs to the short-chain dehydrogenases/reductases (SDR) family.</text>
</comment>
<gene>
    <name evidence="3" type="primary">fabG_3</name>
    <name evidence="3" type="ORF">NCTC13093_00873</name>
</gene>
<dbReference type="EC" id="1.1.1.100" evidence="3"/>
<protein>
    <submittedName>
        <fullName evidence="3">3-oxoacyl-[acyl-carrier-protein] reductase FabG</fullName>
        <ecNumber evidence="3">1.1.1.100</ecNumber>
    </submittedName>
</protein>
<dbReference type="AlphaFoldDB" id="A0A2X0V8N7"/>
<dbReference type="PANTHER" id="PTHR42760">
    <property type="entry name" value="SHORT-CHAIN DEHYDROGENASES/REDUCTASES FAMILY MEMBER"/>
    <property type="match status" value="1"/>
</dbReference>
<proteinExistence type="inferred from homology"/>
<evidence type="ECO:0000313" key="3">
    <source>
        <dbReference type="EMBL" id="SPT69496.1"/>
    </source>
</evidence>
<evidence type="ECO:0000313" key="4">
    <source>
        <dbReference type="Proteomes" id="UP000250086"/>
    </source>
</evidence>
<name>A0A2X0V8N7_9GAMM</name>
<keyword evidence="4" id="KW-1185">Reference proteome</keyword>
<evidence type="ECO:0000256" key="2">
    <source>
        <dbReference type="ARBA" id="ARBA00023002"/>
    </source>
</evidence>
<dbReference type="EMBL" id="UAPV01000001">
    <property type="protein sequence ID" value="SPT69496.1"/>
    <property type="molecule type" value="Genomic_DNA"/>
</dbReference>
<dbReference type="InterPro" id="IPR036291">
    <property type="entry name" value="NAD(P)-bd_dom_sf"/>
</dbReference>
<dbReference type="Gene3D" id="3.40.50.720">
    <property type="entry name" value="NAD(P)-binding Rossmann-like Domain"/>
    <property type="match status" value="1"/>
</dbReference>
<dbReference type="PRINTS" id="PR00081">
    <property type="entry name" value="GDHRDH"/>
</dbReference>
<dbReference type="PANTHER" id="PTHR42760:SF133">
    <property type="entry name" value="3-OXOACYL-[ACYL-CARRIER-PROTEIN] REDUCTASE"/>
    <property type="match status" value="1"/>
</dbReference>
<dbReference type="RefSeq" id="WP_113743660.1">
    <property type="nucleotide sequence ID" value="NZ_UAPV01000001.1"/>
</dbReference>
<keyword evidence="2 3" id="KW-0560">Oxidoreductase</keyword>